<dbReference type="Gene3D" id="3.20.20.190">
    <property type="entry name" value="Phosphatidylinositol (PI) phosphodiesterase"/>
    <property type="match status" value="1"/>
</dbReference>
<dbReference type="OrthoDB" id="384721at2"/>
<evidence type="ECO:0000313" key="3">
    <source>
        <dbReference type="EMBL" id="SEA31835.1"/>
    </source>
</evidence>
<dbReference type="InterPro" id="IPR030395">
    <property type="entry name" value="GP_PDE_dom"/>
</dbReference>
<dbReference type="AlphaFoldDB" id="A0A1H4A771"/>
<dbReference type="SUPFAM" id="SSF51695">
    <property type="entry name" value="PLC-like phosphodiesterases"/>
    <property type="match status" value="1"/>
</dbReference>
<proteinExistence type="predicted"/>
<feature type="domain" description="GP-PDE" evidence="2">
    <location>
        <begin position="25"/>
        <end position="293"/>
    </location>
</feature>
<dbReference type="EMBL" id="FNRL01000005">
    <property type="protein sequence ID" value="SEA31835.1"/>
    <property type="molecule type" value="Genomic_DNA"/>
</dbReference>
<protein>
    <submittedName>
        <fullName evidence="3">Glycerophosphoryl diester phosphodiesterase</fullName>
    </submittedName>
</protein>
<dbReference type="Proteomes" id="UP000199656">
    <property type="component" value="Unassembled WGS sequence"/>
</dbReference>
<name>A0A1H4A771_9BACT</name>
<keyword evidence="1" id="KW-0732">Signal</keyword>
<evidence type="ECO:0000313" key="4">
    <source>
        <dbReference type="Proteomes" id="UP000199656"/>
    </source>
</evidence>
<keyword evidence="4" id="KW-1185">Reference proteome</keyword>
<accession>A0A1H4A771</accession>
<dbReference type="GO" id="GO:0008081">
    <property type="term" value="F:phosphoric diester hydrolase activity"/>
    <property type="evidence" value="ECO:0007669"/>
    <property type="project" value="InterPro"/>
</dbReference>
<dbReference type="Pfam" id="PF03009">
    <property type="entry name" value="GDPD"/>
    <property type="match status" value="1"/>
</dbReference>
<organism evidence="3 4">
    <name type="scientific">Chitinophaga terrae</name>
    <name type="common">ex Kim and Jung 2007</name>
    <dbReference type="NCBI Taxonomy" id="408074"/>
    <lineage>
        <taxon>Bacteria</taxon>
        <taxon>Pseudomonadati</taxon>
        <taxon>Bacteroidota</taxon>
        <taxon>Chitinophagia</taxon>
        <taxon>Chitinophagales</taxon>
        <taxon>Chitinophagaceae</taxon>
        <taxon>Chitinophaga</taxon>
    </lineage>
</organism>
<dbReference type="PROSITE" id="PS51704">
    <property type="entry name" value="GP_PDE"/>
    <property type="match status" value="1"/>
</dbReference>
<dbReference type="STRING" id="408074.SAMN05660909_01514"/>
<feature type="chain" id="PRO_5011639110" evidence="1">
    <location>
        <begin position="22"/>
        <end position="298"/>
    </location>
</feature>
<sequence length="298" mass="33338">MKKSIVLLAVACSLAGFRASAQQKTDVQAHRGGMGLMPENTIPAMLNAVKLGARTLELDCIISADNKVVVSHDPYMNGDFILKPDGSSISKEEQPRLILFSMTYDSIRKYDAGSKPYPRFPEQARFKVSRPLLAALIDSVENYVKKNHLKPVYYNIETKSEERGDGVLNPVPEVFVNLLMEVINKKKIASRVIIQSFDFRTLRVLHKKYPRQKTALLTSSGSLDENIATLGFTPSIYSPDFKLVTGELVRNAHAKNVEVIPWTVDQPEEMEKLLKLGVDGIITNYPDRLIKLAGSYQQ</sequence>
<dbReference type="GO" id="GO:0006629">
    <property type="term" value="P:lipid metabolic process"/>
    <property type="evidence" value="ECO:0007669"/>
    <property type="project" value="InterPro"/>
</dbReference>
<feature type="signal peptide" evidence="1">
    <location>
        <begin position="1"/>
        <end position="21"/>
    </location>
</feature>
<dbReference type="RefSeq" id="WP_089760236.1">
    <property type="nucleotide sequence ID" value="NZ_BKAT01000014.1"/>
</dbReference>
<reference evidence="4" key="1">
    <citation type="submission" date="2016-10" db="EMBL/GenBank/DDBJ databases">
        <authorList>
            <person name="Varghese N."/>
            <person name="Submissions S."/>
        </authorList>
    </citation>
    <scope>NUCLEOTIDE SEQUENCE [LARGE SCALE GENOMIC DNA]</scope>
    <source>
        <strain evidence="4">DSM 23920</strain>
    </source>
</reference>
<evidence type="ECO:0000256" key="1">
    <source>
        <dbReference type="SAM" id="SignalP"/>
    </source>
</evidence>
<dbReference type="PANTHER" id="PTHR46211:SF14">
    <property type="entry name" value="GLYCEROPHOSPHODIESTER PHOSPHODIESTERASE"/>
    <property type="match status" value="1"/>
</dbReference>
<dbReference type="InterPro" id="IPR017946">
    <property type="entry name" value="PLC-like_Pdiesterase_TIM-brl"/>
</dbReference>
<evidence type="ECO:0000259" key="2">
    <source>
        <dbReference type="PROSITE" id="PS51704"/>
    </source>
</evidence>
<gene>
    <name evidence="3" type="ORF">SAMN05660909_01514</name>
</gene>
<dbReference type="PANTHER" id="PTHR46211">
    <property type="entry name" value="GLYCEROPHOSPHORYL DIESTER PHOSPHODIESTERASE"/>
    <property type="match status" value="1"/>
</dbReference>